<evidence type="ECO:0000313" key="8">
    <source>
        <dbReference type="EMBL" id="TPP06859.1"/>
    </source>
</evidence>
<dbReference type="CDD" id="cd06176">
    <property type="entry name" value="MFS_BCD_PucC-like"/>
    <property type="match status" value="1"/>
</dbReference>
<dbReference type="Proteomes" id="UP000316429">
    <property type="component" value="Unassembled WGS sequence"/>
</dbReference>
<organism evidence="8 9">
    <name type="scientific">Rhizobium glycinendophyticum</name>
    <dbReference type="NCBI Taxonomy" id="2589807"/>
    <lineage>
        <taxon>Bacteria</taxon>
        <taxon>Pseudomonadati</taxon>
        <taxon>Pseudomonadota</taxon>
        <taxon>Alphaproteobacteria</taxon>
        <taxon>Hyphomicrobiales</taxon>
        <taxon>Rhizobiaceae</taxon>
        <taxon>Rhizobium/Agrobacterium group</taxon>
        <taxon>Rhizobium</taxon>
    </lineage>
</organism>
<comment type="subcellular location">
    <subcellularLocation>
        <location evidence="1">Membrane</location>
        <topology evidence="1">Multi-pass membrane protein</topology>
    </subcellularLocation>
</comment>
<keyword evidence="4 6" id="KW-1133">Transmembrane helix</keyword>
<accession>A0A504TXI2</accession>
<evidence type="ECO:0000256" key="3">
    <source>
        <dbReference type="ARBA" id="ARBA00022692"/>
    </source>
</evidence>
<dbReference type="InterPro" id="IPR026036">
    <property type="entry name" value="PucC"/>
</dbReference>
<feature type="transmembrane region" description="Helical" evidence="6">
    <location>
        <begin position="232"/>
        <end position="251"/>
    </location>
</feature>
<dbReference type="GO" id="GO:0022857">
    <property type="term" value="F:transmembrane transporter activity"/>
    <property type="evidence" value="ECO:0007669"/>
    <property type="project" value="InterPro"/>
</dbReference>
<evidence type="ECO:0000259" key="7">
    <source>
        <dbReference type="PROSITE" id="PS50850"/>
    </source>
</evidence>
<feature type="transmembrane region" description="Helical" evidence="6">
    <location>
        <begin position="143"/>
        <end position="163"/>
    </location>
</feature>
<feature type="transmembrane region" description="Helical" evidence="6">
    <location>
        <begin position="271"/>
        <end position="292"/>
    </location>
</feature>
<dbReference type="SUPFAM" id="SSF103473">
    <property type="entry name" value="MFS general substrate transporter"/>
    <property type="match status" value="1"/>
</dbReference>
<keyword evidence="3 6" id="KW-0812">Transmembrane</keyword>
<dbReference type="PROSITE" id="PS50850">
    <property type="entry name" value="MFS"/>
    <property type="match status" value="1"/>
</dbReference>
<dbReference type="InterPro" id="IPR036259">
    <property type="entry name" value="MFS_trans_sf"/>
</dbReference>
<feature type="transmembrane region" description="Helical" evidence="6">
    <location>
        <begin position="175"/>
        <end position="197"/>
    </location>
</feature>
<feature type="transmembrane region" description="Helical" evidence="6">
    <location>
        <begin position="301"/>
        <end position="327"/>
    </location>
</feature>
<reference evidence="8 9" key="1">
    <citation type="submission" date="2019-06" db="EMBL/GenBank/DDBJ databases">
        <title>Rhizobium sp. CL12 isolated from roots of soybean.</title>
        <authorList>
            <person name="Wang C."/>
        </authorList>
    </citation>
    <scope>NUCLEOTIDE SEQUENCE [LARGE SCALE GENOMIC DNA]</scope>
    <source>
        <strain evidence="8 9">CL12</strain>
    </source>
</reference>
<feature type="domain" description="Major facilitator superfamily (MFS) profile" evidence="7">
    <location>
        <begin position="8"/>
        <end position="429"/>
    </location>
</feature>
<evidence type="ECO:0000313" key="9">
    <source>
        <dbReference type="Proteomes" id="UP000316429"/>
    </source>
</evidence>
<dbReference type="EMBL" id="VFYP01000003">
    <property type="protein sequence ID" value="TPP06859.1"/>
    <property type="molecule type" value="Genomic_DNA"/>
</dbReference>
<evidence type="ECO:0000256" key="6">
    <source>
        <dbReference type="SAM" id="Phobius"/>
    </source>
</evidence>
<gene>
    <name evidence="8" type="ORF">FJQ55_18865</name>
</gene>
<feature type="transmembrane region" description="Helical" evidence="6">
    <location>
        <begin position="105"/>
        <end position="131"/>
    </location>
</feature>
<evidence type="ECO:0000256" key="4">
    <source>
        <dbReference type="ARBA" id="ARBA00022989"/>
    </source>
</evidence>
<dbReference type="Gene3D" id="1.20.1250.20">
    <property type="entry name" value="MFS general substrate transporter like domains"/>
    <property type="match status" value="2"/>
</dbReference>
<dbReference type="GO" id="GO:0016020">
    <property type="term" value="C:membrane"/>
    <property type="evidence" value="ECO:0007669"/>
    <property type="project" value="UniProtKB-SubCell"/>
</dbReference>
<comment type="caution">
    <text evidence="8">The sequence shown here is derived from an EMBL/GenBank/DDBJ whole genome shotgun (WGS) entry which is preliminary data.</text>
</comment>
<dbReference type="InterPro" id="IPR004896">
    <property type="entry name" value="PucC-rel"/>
</dbReference>
<feature type="transmembrane region" description="Helical" evidence="6">
    <location>
        <begin position="38"/>
        <end position="57"/>
    </location>
</feature>
<dbReference type="OrthoDB" id="5800821at2"/>
<dbReference type="InterPro" id="IPR020846">
    <property type="entry name" value="MFS_dom"/>
</dbReference>
<evidence type="ECO:0000256" key="2">
    <source>
        <dbReference type="ARBA" id="ARBA00008412"/>
    </source>
</evidence>
<keyword evidence="9" id="KW-1185">Reference proteome</keyword>
<name>A0A504TXI2_9HYPH</name>
<feature type="transmembrane region" description="Helical" evidence="6">
    <location>
        <begin position="333"/>
        <end position="355"/>
    </location>
</feature>
<comment type="similarity">
    <text evidence="2">Belongs to the PucC family.</text>
</comment>
<feature type="transmembrane region" description="Helical" evidence="6">
    <location>
        <begin position="367"/>
        <end position="389"/>
    </location>
</feature>
<dbReference type="PANTHER" id="PTHR23538">
    <property type="entry name" value="44.5 KD BACTERIOCHLOROPHYLL SYNTHASE SUBUNIT"/>
    <property type="match status" value="1"/>
</dbReference>
<proteinExistence type="inferred from homology"/>
<dbReference type="PANTHER" id="PTHR23538:SF1">
    <property type="entry name" value="44.5 KD BACTERIOCHLOROPHYLL SYNTHASE SUBUNIT"/>
    <property type="match status" value="1"/>
</dbReference>
<protein>
    <submittedName>
        <fullName evidence="8">BCD family MFS transporter</fullName>
    </submittedName>
</protein>
<evidence type="ECO:0000256" key="1">
    <source>
        <dbReference type="ARBA" id="ARBA00004141"/>
    </source>
</evidence>
<sequence>MRNQGLSWFSILRLGLVQAALGAIVVLTTSTLNRVMIVELQLSALIPGLLVGLHYGVQITRPVWGHKSDIGSSRTRWILGGLALLALSGTAAAATTLLFEQNFVLGLITAIVAYILIGMGIGACGTSLLALMALKTAPERRAAAATSTWMLMIVGIILSSVITGTNLDPYSHLRLVTVTAITGAVAFLIGWAAVAGIERKATPKEYPPAAQGEDVSFRQSLVDVWRDPQARLFTLFIFLSMLAYATQDLILEPFAGLLFGWTPGQTTSLSGTQHGGVLLGMALVGVLGTLFAKRYPALPRIFIVAGCLGSAAALAALCLSTTFAPAWPLGANVFLLGAGNGAFAVAAIGMMMTLAGNGARADHGMRMGIWGAAQAIAFGLGGVLGTIVLDIGRRMTGDDATAFAIVFAMEAALFLAAALLALVLARPEQKTRPYTTDGMAIPAE</sequence>
<dbReference type="PIRSF" id="PIRSF016565">
    <property type="entry name" value="PucC"/>
    <property type="match status" value="1"/>
</dbReference>
<keyword evidence="5 6" id="KW-0472">Membrane</keyword>
<dbReference type="Pfam" id="PF03209">
    <property type="entry name" value="PUCC"/>
    <property type="match status" value="1"/>
</dbReference>
<feature type="transmembrane region" description="Helical" evidence="6">
    <location>
        <begin position="77"/>
        <end position="99"/>
    </location>
</feature>
<dbReference type="AlphaFoldDB" id="A0A504TXI2"/>
<feature type="transmembrane region" description="Helical" evidence="6">
    <location>
        <begin position="401"/>
        <end position="425"/>
    </location>
</feature>
<evidence type="ECO:0000256" key="5">
    <source>
        <dbReference type="ARBA" id="ARBA00023136"/>
    </source>
</evidence>